<comment type="similarity">
    <text evidence="2 15">Belongs to the ATPase e subunit family.</text>
</comment>
<keyword evidence="18" id="KW-1185">Reference proteome</keyword>
<keyword evidence="16" id="KW-0175">Coiled coil</keyword>
<evidence type="ECO:0000256" key="3">
    <source>
        <dbReference type="ARBA" id="ARBA00022448"/>
    </source>
</evidence>
<evidence type="ECO:0000256" key="9">
    <source>
        <dbReference type="ARBA" id="ARBA00023128"/>
    </source>
</evidence>
<dbReference type="GO" id="GO:0005743">
    <property type="term" value="C:mitochondrial inner membrane"/>
    <property type="evidence" value="ECO:0007669"/>
    <property type="project" value="UniProtKB-SubCell"/>
</dbReference>
<evidence type="ECO:0000256" key="10">
    <source>
        <dbReference type="ARBA" id="ARBA00023136"/>
    </source>
</evidence>
<organism evidence="17 18">
    <name type="scientific">Bemisia tabaci</name>
    <name type="common">Sweetpotato whitefly</name>
    <name type="synonym">Aleurodes tabaci</name>
    <dbReference type="NCBI Taxonomy" id="7038"/>
    <lineage>
        <taxon>Eukaryota</taxon>
        <taxon>Metazoa</taxon>
        <taxon>Ecdysozoa</taxon>
        <taxon>Arthropoda</taxon>
        <taxon>Hexapoda</taxon>
        <taxon>Insecta</taxon>
        <taxon>Pterygota</taxon>
        <taxon>Neoptera</taxon>
        <taxon>Paraneoptera</taxon>
        <taxon>Hemiptera</taxon>
        <taxon>Sternorrhyncha</taxon>
        <taxon>Aleyrodoidea</taxon>
        <taxon>Aleyrodidae</taxon>
        <taxon>Aleyrodinae</taxon>
        <taxon>Bemisia</taxon>
    </lineage>
</organism>
<dbReference type="PANTHER" id="PTHR12427">
    <property type="entry name" value="ATP SYNTHASE E CHAIN, MITOCHONDRIAL"/>
    <property type="match status" value="1"/>
</dbReference>
<evidence type="ECO:0000256" key="4">
    <source>
        <dbReference type="ARBA" id="ARBA00022547"/>
    </source>
</evidence>
<comment type="subunit">
    <text evidence="15">F-type ATPases have 2 components, CF(1) - the catalytic core - and CF(0) - the membrane proton channel. CF(1) and CF(0) have multiple subunits.</text>
</comment>
<feature type="coiled-coil region" evidence="16">
    <location>
        <begin position="45"/>
        <end position="85"/>
    </location>
</feature>
<sequence>MSAEASFPPMREYKPPVSVSPLIKFSRWSALILGVVYGATRHSYLQRKEDNMRETVERERALRKALREEEKKLKLKSELADLAKQVGVEKI</sequence>
<comment type="subcellular location">
    <subcellularLocation>
        <location evidence="1 15">Mitochondrion inner membrane</location>
    </subcellularLocation>
</comment>
<evidence type="ECO:0000256" key="14">
    <source>
        <dbReference type="ARBA" id="ARBA00074682"/>
    </source>
</evidence>
<keyword evidence="8 15" id="KW-0406">Ion transport</keyword>
<comment type="subunit">
    <text evidence="13">Component of the ATP synthase complex composed at least of ATP5F1A/subunit alpha, ATP5F1B/subunit beta, ATP5MC1/subunit c (homooctomer), MT-ATP6/subunit a, MT-ATP8/subunit 8, ATP5ME/subunit e, ATP5MF/subunit f, ATP5MG/subunit g, ATP5MK/subunit k, ATP5MJ/subunit j, ATP5F1C/subunit gamma, ATP5F1D/subunit delta, ATP5F1E/subunit epsilon, ATP5PF/subunit F6, ATP5PB/subunit b, ATP5PD/subunit d, ATP5PO/subunit OSCP. ATP synthase complex consists of a soluble F(1) head domain (subunits alpha(3) and beta(3)) - the catalytic core - and a membrane F(0) domain - the membrane proton channel (subunits c, a, 8, e, f, g, k and j). These two domains are linked by a central stalk (subunits gamma, delta, and epsilon) rotating inside the F1 region and a stationary peripheral stalk (subunits F6, b, d, and OSCP).</text>
</comment>
<dbReference type="EMBL" id="OU963871">
    <property type="protein sequence ID" value="CAH0383079.1"/>
    <property type="molecule type" value="Genomic_DNA"/>
</dbReference>
<evidence type="ECO:0000256" key="8">
    <source>
        <dbReference type="ARBA" id="ARBA00023065"/>
    </source>
</evidence>
<dbReference type="GO" id="GO:0045259">
    <property type="term" value="C:proton-transporting ATP synthase complex"/>
    <property type="evidence" value="ECO:0007669"/>
    <property type="project" value="UniProtKB-UniRule"/>
</dbReference>
<dbReference type="KEGG" id="btab:109037692"/>
<evidence type="ECO:0000256" key="13">
    <source>
        <dbReference type="ARBA" id="ARBA00064647"/>
    </source>
</evidence>
<evidence type="ECO:0000256" key="12">
    <source>
        <dbReference type="ARBA" id="ARBA00057306"/>
    </source>
</evidence>
<evidence type="ECO:0000256" key="11">
    <source>
        <dbReference type="ARBA" id="ARBA00023310"/>
    </source>
</evidence>
<dbReference type="Proteomes" id="UP001152759">
    <property type="component" value="Chromosome 10"/>
</dbReference>
<dbReference type="Pfam" id="PF05680">
    <property type="entry name" value="ATP-synt_E"/>
    <property type="match status" value="1"/>
</dbReference>
<evidence type="ECO:0000256" key="6">
    <source>
        <dbReference type="ARBA" id="ARBA00022792"/>
    </source>
</evidence>
<dbReference type="GO" id="GO:0015986">
    <property type="term" value="P:proton motive force-driven ATP synthesis"/>
    <property type="evidence" value="ECO:0007669"/>
    <property type="project" value="InterPro"/>
</dbReference>
<dbReference type="GO" id="GO:0015078">
    <property type="term" value="F:proton transmembrane transporter activity"/>
    <property type="evidence" value="ECO:0007669"/>
    <property type="project" value="InterPro"/>
</dbReference>
<keyword evidence="6 15" id="KW-0999">Mitochondrion inner membrane</keyword>
<comment type="function">
    <text evidence="12 15">Subunit e, of the mitochondrial membrane ATP synthase complex (F(1)F(0) ATP synthase or Complex V) that produces ATP from ADP in the presence of a proton gradient across the membrane which is generated by electron transport complexes of the respiratory chain. ATP synthase complex consist of a soluble F(1) head domain - the catalytic core - and a membrane F(1) domain - the membrane proton channel. These two domains are linked by a central stalk rotating inside the F(1) region and a stationary peripheral stalk. During catalysis, ATP synthesis in the catalytic domain of F(1) is coupled via a rotary mechanism of the central stalk subunits to proton translocation. In vivo, can only synthesize ATP although its ATP hydrolase activity can be activated artificially in vitro. Part of the complex F(0) domain.</text>
</comment>
<evidence type="ECO:0000256" key="2">
    <source>
        <dbReference type="ARBA" id="ARBA00007333"/>
    </source>
</evidence>
<dbReference type="AlphaFoldDB" id="A0A9P0A2S6"/>
<keyword evidence="10" id="KW-0472">Membrane</keyword>
<dbReference type="InterPro" id="IPR008386">
    <property type="entry name" value="ATP_synth_F0_esu_mt"/>
</dbReference>
<keyword evidence="4 15" id="KW-0138">CF(0)</keyword>
<keyword evidence="3 15" id="KW-0813">Transport</keyword>
<evidence type="ECO:0000256" key="16">
    <source>
        <dbReference type="SAM" id="Coils"/>
    </source>
</evidence>
<keyword evidence="5 15" id="KW-0375">Hydrogen ion transport</keyword>
<name>A0A9P0A2S6_BEMTA</name>
<keyword evidence="11 15" id="KW-0066">ATP synthesis</keyword>
<evidence type="ECO:0000313" key="17">
    <source>
        <dbReference type="EMBL" id="CAH0383079.1"/>
    </source>
</evidence>
<dbReference type="PANTHER" id="PTHR12427:SF1">
    <property type="entry name" value="ATP SYNTHASE SUBUNIT E, MITOCHONDRIAL"/>
    <property type="match status" value="1"/>
</dbReference>
<evidence type="ECO:0000256" key="15">
    <source>
        <dbReference type="RuleBase" id="RU367005"/>
    </source>
</evidence>
<accession>A0A9P0A2S6</accession>
<reference evidence="17" key="1">
    <citation type="submission" date="2021-12" db="EMBL/GenBank/DDBJ databases">
        <authorList>
            <person name="King R."/>
        </authorList>
    </citation>
    <scope>NUCLEOTIDE SEQUENCE</scope>
</reference>
<protein>
    <recommendedName>
        <fullName evidence="14 15">ATP synthase F(0) complex subunit e, mitochondrial</fullName>
    </recommendedName>
</protein>
<keyword evidence="7" id="KW-0007">Acetylation</keyword>
<keyword evidence="9 15" id="KW-0496">Mitochondrion</keyword>
<evidence type="ECO:0000313" key="18">
    <source>
        <dbReference type="Proteomes" id="UP001152759"/>
    </source>
</evidence>
<evidence type="ECO:0000256" key="5">
    <source>
        <dbReference type="ARBA" id="ARBA00022781"/>
    </source>
</evidence>
<gene>
    <name evidence="17" type="ORF">BEMITA_LOCUS2556</name>
</gene>
<evidence type="ECO:0000256" key="1">
    <source>
        <dbReference type="ARBA" id="ARBA00004273"/>
    </source>
</evidence>
<evidence type="ECO:0000256" key="7">
    <source>
        <dbReference type="ARBA" id="ARBA00022990"/>
    </source>
</evidence>
<proteinExistence type="inferred from homology"/>